<evidence type="ECO:0000256" key="4">
    <source>
        <dbReference type="ARBA" id="ARBA00016270"/>
    </source>
</evidence>
<dbReference type="GO" id="GO:0007218">
    <property type="term" value="P:neuropeptide signaling pathway"/>
    <property type="evidence" value="ECO:0007669"/>
    <property type="project" value="InterPro"/>
</dbReference>
<evidence type="ECO:0000256" key="6">
    <source>
        <dbReference type="ARBA" id="ARBA00022675"/>
    </source>
</evidence>
<keyword evidence="5" id="KW-0964">Secreted</keyword>
<evidence type="ECO:0000256" key="11">
    <source>
        <dbReference type="ARBA" id="ARBA00033733"/>
    </source>
</evidence>
<dbReference type="STRING" id="127582.A0A2Y9G144"/>
<feature type="signal peptide" evidence="13">
    <location>
        <begin position="1"/>
        <end position="23"/>
    </location>
</feature>
<dbReference type="FunCoup" id="A0A2Y9G144">
    <property type="interactions" value="356"/>
</dbReference>
<evidence type="ECO:0000313" key="15">
    <source>
        <dbReference type="RefSeq" id="XP_012411837.1"/>
    </source>
</evidence>
<dbReference type="PANTHER" id="PTHR16866:SF2">
    <property type="entry name" value="GASTRIN-RELEASING PEPTIDE"/>
    <property type="match status" value="1"/>
</dbReference>
<comment type="similarity">
    <text evidence="3">Belongs to the bombesin/neuromedin-B/ranatensin family.</text>
</comment>
<keyword evidence="8 13" id="KW-0732">Signal</keyword>
<evidence type="ECO:0000256" key="13">
    <source>
        <dbReference type="SAM" id="SignalP"/>
    </source>
</evidence>
<evidence type="ECO:0000256" key="5">
    <source>
        <dbReference type="ARBA" id="ARBA00022525"/>
    </source>
</evidence>
<feature type="compositionally biased region" description="Basic and acidic residues" evidence="12">
    <location>
        <begin position="138"/>
        <end position="147"/>
    </location>
</feature>
<dbReference type="GO" id="GO:0031410">
    <property type="term" value="C:cytoplasmic vesicle"/>
    <property type="evidence" value="ECO:0007669"/>
    <property type="project" value="UniProtKB-SubCell"/>
</dbReference>
<name>A0A2Y9G144_TRIMA</name>
<evidence type="ECO:0000256" key="7">
    <source>
        <dbReference type="ARBA" id="ARBA00022685"/>
    </source>
</evidence>
<comment type="subcellular location">
    <subcellularLocation>
        <location evidence="1">Cytoplasmic vesicle</location>
        <location evidence="1">Secretory vesicle lumen</location>
    </subcellularLocation>
    <subcellularLocation>
        <location evidence="2">Secreted</location>
    </subcellularLocation>
</comment>
<dbReference type="PROSITE" id="PS00257">
    <property type="entry name" value="BOMBESIN"/>
    <property type="match status" value="1"/>
</dbReference>
<comment type="function">
    <text evidence="11">Induces an itch response through activation of receptors present on mast cells, triggering mast cell degranulation.</text>
</comment>
<dbReference type="OrthoDB" id="9879745at2759"/>
<evidence type="ECO:0000256" key="2">
    <source>
        <dbReference type="ARBA" id="ARBA00004613"/>
    </source>
</evidence>
<evidence type="ECO:0000256" key="3">
    <source>
        <dbReference type="ARBA" id="ARBA00010012"/>
    </source>
</evidence>
<keyword evidence="9" id="KW-0027">Amidation</keyword>
<dbReference type="GO" id="GO:0043303">
    <property type="term" value="P:mast cell degranulation"/>
    <property type="evidence" value="ECO:0007669"/>
    <property type="project" value="UniProtKB-KW"/>
</dbReference>
<dbReference type="KEGG" id="tmu:101353662"/>
<dbReference type="GO" id="GO:0005184">
    <property type="term" value="F:neuropeptide hormone activity"/>
    <property type="evidence" value="ECO:0007669"/>
    <property type="project" value="TreeGrafter"/>
</dbReference>
<evidence type="ECO:0000256" key="8">
    <source>
        <dbReference type="ARBA" id="ARBA00022729"/>
    </source>
</evidence>
<keyword evidence="6" id="KW-0467">Mast cell degranulation</keyword>
<gene>
    <name evidence="15" type="primary">GRP</name>
</gene>
<organism evidence="14 15">
    <name type="scientific">Trichechus manatus latirostris</name>
    <name type="common">Florida manatee</name>
    <dbReference type="NCBI Taxonomy" id="127582"/>
    <lineage>
        <taxon>Eukaryota</taxon>
        <taxon>Metazoa</taxon>
        <taxon>Chordata</taxon>
        <taxon>Craniata</taxon>
        <taxon>Vertebrata</taxon>
        <taxon>Euteleostomi</taxon>
        <taxon>Mammalia</taxon>
        <taxon>Eutheria</taxon>
        <taxon>Afrotheria</taxon>
        <taxon>Sirenia</taxon>
        <taxon>Trichechidae</taxon>
        <taxon>Trichechus</taxon>
    </lineage>
</organism>
<evidence type="ECO:0000313" key="14">
    <source>
        <dbReference type="Proteomes" id="UP000248480"/>
    </source>
</evidence>
<evidence type="ECO:0000256" key="1">
    <source>
        <dbReference type="ARBA" id="ARBA00004263"/>
    </source>
</evidence>
<dbReference type="InterPro" id="IPR000874">
    <property type="entry name" value="Bombesin"/>
</dbReference>
<keyword evidence="7" id="KW-0165">Cleavage on pair of basic residues</keyword>
<dbReference type="CTD" id="2922"/>
<accession>A0A2Y9G144</accession>
<dbReference type="Proteomes" id="UP000248480">
    <property type="component" value="Unplaced"/>
</dbReference>
<reference evidence="15" key="1">
    <citation type="submission" date="2025-08" db="UniProtKB">
        <authorList>
            <consortium name="RefSeq"/>
        </authorList>
    </citation>
    <scope>IDENTIFICATION</scope>
</reference>
<evidence type="ECO:0000256" key="9">
    <source>
        <dbReference type="ARBA" id="ARBA00022815"/>
    </source>
</evidence>
<protein>
    <recommendedName>
        <fullName evidence="4">Gastrin-releasing peptide</fullName>
    </recommendedName>
</protein>
<dbReference type="GeneID" id="101353662"/>
<keyword evidence="10" id="KW-0968">Cytoplasmic vesicle</keyword>
<feature type="region of interest" description="Disordered" evidence="12">
    <location>
        <begin position="89"/>
        <end position="147"/>
    </location>
</feature>
<evidence type="ECO:0000256" key="10">
    <source>
        <dbReference type="ARBA" id="ARBA00023329"/>
    </source>
</evidence>
<proteinExistence type="inferred from homology"/>
<keyword evidence="14" id="KW-1185">Reference proteome</keyword>
<dbReference type="PANTHER" id="PTHR16866">
    <property type="entry name" value="GASTRIN-RELEASING PEPTIDE"/>
    <property type="match status" value="1"/>
</dbReference>
<dbReference type="GO" id="GO:0005615">
    <property type="term" value="C:extracellular space"/>
    <property type="evidence" value="ECO:0007669"/>
    <property type="project" value="TreeGrafter"/>
</dbReference>
<evidence type="ECO:0000256" key="12">
    <source>
        <dbReference type="SAM" id="MobiDB-lite"/>
    </source>
</evidence>
<dbReference type="InParanoid" id="A0A2Y9G144"/>
<dbReference type="RefSeq" id="XP_012411837.1">
    <property type="nucleotide sequence ID" value="XM_012556383.1"/>
</dbReference>
<sequence length="147" mass="15985">MCGRVLQLVLLALILCQTPGGQTAPVPAGGGPVLSKMYPRGNHWAVGHLMGKKSTGESLYVDEGGNRKQQLREHLKWEEAARNLLGLIEAKGNRSRQLPPRKPLGRHQPTWESEDSSNFKDVGSKPEVGGLPAPSVQREGKHLQLNG</sequence>
<feature type="chain" id="PRO_5016002754" description="Gastrin-releasing peptide" evidence="13">
    <location>
        <begin position="24"/>
        <end position="147"/>
    </location>
</feature>
<dbReference type="Pfam" id="PF02044">
    <property type="entry name" value="Bombesin"/>
    <property type="match status" value="1"/>
</dbReference>
<dbReference type="AlphaFoldDB" id="A0A2Y9G144"/>